<feature type="chain" id="PRO_5004161252" evidence="2">
    <location>
        <begin position="24"/>
        <end position="247"/>
    </location>
</feature>
<reference evidence="3 4" key="2">
    <citation type="journal article" date="1996" name="DNA Res.">
        <title>Sequence analysis of the genome of the unicellular cyanobacterium Synechocystis sp. strain PCC6803. II. Sequence determination of the entire genome and assignment of potential protein-coding regions.</title>
        <authorList>
            <person name="Kaneko T."/>
            <person name="Sato S."/>
            <person name="Kotani H."/>
            <person name="Tanaka A."/>
            <person name="Asamizu E."/>
            <person name="Nakamura Y."/>
            <person name="Miyajima N."/>
            <person name="Hirosawa M."/>
            <person name="Sugiura M."/>
            <person name="Sasamoto S."/>
            <person name="Kimura T."/>
            <person name="Hosouchi T."/>
            <person name="Matsuno A."/>
            <person name="Muraki A."/>
            <person name="Nakazaki N."/>
            <person name="Naruo K."/>
            <person name="Okumura S."/>
            <person name="Shimpo S."/>
            <person name="Takeuchi C."/>
            <person name="Wada T."/>
            <person name="Watanabe A."/>
            <person name="Yamada M."/>
            <person name="Yasuda M."/>
            <person name="Tabata S."/>
        </authorList>
    </citation>
    <scope>NUCLEOTIDE SEQUENCE [LARGE SCALE GENOMIC DNA]</scope>
    <source>
        <strain evidence="4">ATCC 27184 / PCC 6803 / Kazusa</strain>
    </source>
</reference>
<dbReference type="STRING" id="1148.gene:10498742"/>
<dbReference type="AlphaFoldDB" id="P73819"/>
<feature type="region of interest" description="Disordered" evidence="1">
    <location>
        <begin position="227"/>
        <end position="247"/>
    </location>
</feature>
<gene>
    <name evidence="3" type="ordered locus">sll1949</name>
</gene>
<dbReference type="InParanoid" id="P73819"/>
<feature type="compositionally biased region" description="Pro residues" evidence="1">
    <location>
        <begin position="231"/>
        <end position="247"/>
    </location>
</feature>
<reference evidence="3 4" key="1">
    <citation type="journal article" date="1995" name="DNA Res.">
        <title>Sequence analysis of the genome of the unicellular cyanobacterium Synechocystis sp. strain PCC6803. I. Sequence features in the 1 Mb region from map positions 64% to 92% of the genome.</title>
        <authorList>
            <person name="Kaneko T."/>
            <person name="Tanaka A."/>
            <person name="Sato S."/>
            <person name="Kotani H."/>
            <person name="Sazuka T."/>
            <person name="Miyajima N."/>
            <person name="Sugiura M."/>
            <person name="Tabata S."/>
        </authorList>
    </citation>
    <scope>NUCLEOTIDE SEQUENCE [LARGE SCALE GENOMIC DNA]</scope>
    <source>
        <strain evidence="4">ATCC 27184 / PCC 6803 / Kazusa</strain>
    </source>
</reference>
<keyword evidence="2" id="KW-0732">Signal</keyword>
<protein>
    <submittedName>
        <fullName evidence="3">Sll1949 protein</fullName>
    </submittedName>
</protein>
<feature type="region of interest" description="Disordered" evidence="1">
    <location>
        <begin position="96"/>
        <end position="153"/>
    </location>
</feature>
<name>P73819_SYNY3</name>
<dbReference type="EMBL" id="BA000022">
    <property type="protein sequence ID" value="BAA17873.1"/>
    <property type="molecule type" value="Genomic_DNA"/>
</dbReference>
<evidence type="ECO:0000313" key="4">
    <source>
        <dbReference type="Proteomes" id="UP000001425"/>
    </source>
</evidence>
<accession>P73819</accession>
<dbReference type="PaxDb" id="1148-1652955"/>
<evidence type="ECO:0000256" key="2">
    <source>
        <dbReference type="SAM" id="SignalP"/>
    </source>
</evidence>
<dbReference type="Proteomes" id="UP000001425">
    <property type="component" value="Chromosome"/>
</dbReference>
<feature type="compositionally biased region" description="Polar residues" evidence="1">
    <location>
        <begin position="118"/>
        <end position="147"/>
    </location>
</feature>
<keyword evidence="4" id="KW-1185">Reference proteome</keyword>
<dbReference type="EnsemblBacteria" id="BAA17873">
    <property type="protein sequence ID" value="BAA17873"/>
    <property type="gene ID" value="BAA17873"/>
</dbReference>
<evidence type="ECO:0000256" key="1">
    <source>
        <dbReference type="SAM" id="MobiDB-lite"/>
    </source>
</evidence>
<dbReference type="PIR" id="S74912">
    <property type="entry name" value="S74912"/>
</dbReference>
<sequence length="247" mass="25259">MKKRSLFSLLTVSLLMFSGGCGFLPGGGSGEETDVSVENQETAPPEVPLTAVRPLPPVDIAALGLIPPVLPDQRLREIQAGRPNPFALIPVEAKVTSPGSTADGSKATDGASNGGENSGNVASSDGQTGVNGITGEPGQQNGSSIFPNSEPPRLYPDDARAVVVSGVIEIGSRPYAIVQAPGEPVARNVTVGDRLSGGNVRVQSINVMGENSNIVLEQYGESVTRDVGAPALPPLTPPVLPIPPSDS</sequence>
<organism evidence="3 4">
    <name type="scientific">Synechocystis sp. (strain ATCC 27184 / PCC 6803 / Kazusa)</name>
    <dbReference type="NCBI Taxonomy" id="1111708"/>
    <lineage>
        <taxon>Bacteria</taxon>
        <taxon>Bacillati</taxon>
        <taxon>Cyanobacteriota</taxon>
        <taxon>Cyanophyceae</taxon>
        <taxon>Synechococcales</taxon>
        <taxon>Merismopediaceae</taxon>
        <taxon>Synechocystis</taxon>
    </lineage>
</organism>
<dbReference type="IntAct" id="P73819">
    <property type="interactions" value="4"/>
</dbReference>
<proteinExistence type="predicted"/>
<dbReference type="eggNOG" id="ENOG50336GU">
    <property type="taxonomic scope" value="Bacteria"/>
</dbReference>
<feature type="signal peptide" evidence="2">
    <location>
        <begin position="1"/>
        <end position="23"/>
    </location>
</feature>
<dbReference type="KEGG" id="syn:sll1949"/>
<dbReference type="PROSITE" id="PS51257">
    <property type="entry name" value="PROKAR_LIPOPROTEIN"/>
    <property type="match status" value="1"/>
</dbReference>
<evidence type="ECO:0000313" key="3">
    <source>
        <dbReference type="EMBL" id="BAA17873.1"/>
    </source>
</evidence>